<dbReference type="SMART" id="SM00456">
    <property type="entry name" value="WW"/>
    <property type="match status" value="1"/>
</dbReference>
<dbReference type="AlphaFoldDB" id="A0AAD4LH35"/>
<evidence type="ECO:0000256" key="1">
    <source>
        <dbReference type="SAM" id="MobiDB-lite"/>
    </source>
</evidence>
<feature type="compositionally biased region" description="Low complexity" evidence="1">
    <location>
        <begin position="90"/>
        <end position="109"/>
    </location>
</feature>
<gene>
    <name evidence="3" type="ORF">EDB92DRAFT_2088187</name>
</gene>
<dbReference type="InterPro" id="IPR036020">
    <property type="entry name" value="WW_dom_sf"/>
</dbReference>
<organism evidence="3 4">
    <name type="scientific">Lactarius akahatsu</name>
    <dbReference type="NCBI Taxonomy" id="416441"/>
    <lineage>
        <taxon>Eukaryota</taxon>
        <taxon>Fungi</taxon>
        <taxon>Dikarya</taxon>
        <taxon>Basidiomycota</taxon>
        <taxon>Agaricomycotina</taxon>
        <taxon>Agaricomycetes</taxon>
        <taxon>Russulales</taxon>
        <taxon>Russulaceae</taxon>
        <taxon>Lactarius</taxon>
    </lineage>
</organism>
<comment type="caution">
    <text evidence="3">The sequence shown here is derived from an EMBL/GenBank/DDBJ whole genome shotgun (WGS) entry which is preliminary data.</text>
</comment>
<reference evidence="3" key="1">
    <citation type="submission" date="2022-01" db="EMBL/GenBank/DDBJ databases">
        <title>Comparative genomics reveals a dynamic genome evolution in the ectomycorrhizal milk-cap (Lactarius) mushrooms.</title>
        <authorList>
            <consortium name="DOE Joint Genome Institute"/>
            <person name="Lebreton A."/>
            <person name="Tang N."/>
            <person name="Kuo A."/>
            <person name="LaButti K."/>
            <person name="Drula E."/>
            <person name="Barry K."/>
            <person name="Clum A."/>
            <person name="Lipzen A."/>
            <person name="Mousain D."/>
            <person name="Ng V."/>
            <person name="Wang R."/>
            <person name="Wang X."/>
            <person name="Dai Y."/>
            <person name="Henrissat B."/>
            <person name="Grigoriev I.V."/>
            <person name="Guerin-Laguette A."/>
            <person name="Yu F."/>
            <person name="Martin F.M."/>
        </authorList>
    </citation>
    <scope>NUCLEOTIDE SEQUENCE</scope>
    <source>
        <strain evidence="3">QP</strain>
    </source>
</reference>
<feature type="compositionally biased region" description="Pro residues" evidence="1">
    <location>
        <begin position="1"/>
        <end position="12"/>
    </location>
</feature>
<dbReference type="EMBL" id="JAKELL010000029">
    <property type="protein sequence ID" value="KAH8990725.1"/>
    <property type="molecule type" value="Genomic_DNA"/>
</dbReference>
<dbReference type="PROSITE" id="PS50020">
    <property type="entry name" value="WW_DOMAIN_2"/>
    <property type="match status" value="1"/>
</dbReference>
<evidence type="ECO:0000259" key="2">
    <source>
        <dbReference type="PROSITE" id="PS50020"/>
    </source>
</evidence>
<dbReference type="InterPro" id="IPR001202">
    <property type="entry name" value="WW_dom"/>
</dbReference>
<dbReference type="PROSITE" id="PS01159">
    <property type="entry name" value="WW_DOMAIN_1"/>
    <property type="match status" value="1"/>
</dbReference>
<feature type="region of interest" description="Disordered" evidence="1">
    <location>
        <begin position="211"/>
        <end position="241"/>
    </location>
</feature>
<sequence>MSNPPSKSPSPSPASKEQSPSSDKDGVQEVNEEGANDNPLPSNAEPQAPSSSTSASPPSSGNWQAIWSPSHNAYYFYNTTTQETTWVNPLQPSASASSSLPASATPPNAQEGAPSGSSSGATHVPASVAQIYALQEAAAAQGIDPSLAHLDPTLAGPSAPGSAYNFAARFNAHTGAFTKPDGRDPTHLSEYERMKRMSSVYFNMDQWEHEVAERTKQEEEDEANGKKRKRPTKKDLERFKEQKRLKKIAKTAWLRT</sequence>
<feature type="domain" description="WW" evidence="2">
    <location>
        <begin position="57"/>
        <end position="91"/>
    </location>
</feature>
<protein>
    <recommendedName>
        <fullName evidence="2">WW domain-containing protein</fullName>
    </recommendedName>
</protein>
<proteinExistence type="predicted"/>
<feature type="region of interest" description="Disordered" evidence="1">
    <location>
        <begin position="90"/>
        <end position="122"/>
    </location>
</feature>
<name>A0AAD4LH35_9AGAM</name>
<dbReference type="SUPFAM" id="SSF51045">
    <property type="entry name" value="WW domain"/>
    <property type="match status" value="1"/>
</dbReference>
<dbReference type="CDD" id="cd00201">
    <property type="entry name" value="WW"/>
    <property type="match status" value="1"/>
</dbReference>
<accession>A0AAD4LH35</accession>
<evidence type="ECO:0000313" key="3">
    <source>
        <dbReference type="EMBL" id="KAH8990725.1"/>
    </source>
</evidence>
<dbReference type="Gene3D" id="2.20.70.10">
    <property type="match status" value="1"/>
</dbReference>
<evidence type="ECO:0000313" key="4">
    <source>
        <dbReference type="Proteomes" id="UP001201163"/>
    </source>
</evidence>
<feature type="compositionally biased region" description="Low complexity" evidence="1">
    <location>
        <begin position="48"/>
        <end position="60"/>
    </location>
</feature>
<keyword evidence="4" id="KW-1185">Reference proteome</keyword>
<feature type="region of interest" description="Disordered" evidence="1">
    <location>
        <begin position="1"/>
        <end position="64"/>
    </location>
</feature>
<dbReference type="Proteomes" id="UP001201163">
    <property type="component" value="Unassembled WGS sequence"/>
</dbReference>
<dbReference type="Pfam" id="PF00397">
    <property type="entry name" value="WW"/>
    <property type="match status" value="1"/>
</dbReference>